<organism evidence="3 4">
    <name type="scientific">Heterostelium pallidum (strain ATCC 26659 / Pp 5 / PN500)</name>
    <name type="common">Cellular slime mold</name>
    <name type="synonym">Polysphondylium pallidum</name>
    <dbReference type="NCBI Taxonomy" id="670386"/>
    <lineage>
        <taxon>Eukaryota</taxon>
        <taxon>Amoebozoa</taxon>
        <taxon>Evosea</taxon>
        <taxon>Eumycetozoa</taxon>
        <taxon>Dictyostelia</taxon>
        <taxon>Acytosteliales</taxon>
        <taxon>Acytosteliaceae</taxon>
        <taxon>Heterostelium</taxon>
    </lineage>
</organism>
<dbReference type="GeneID" id="31358208"/>
<feature type="region of interest" description="Disordered" evidence="1">
    <location>
        <begin position="106"/>
        <end position="137"/>
    </location>
</feature>
<keyword evidence="2" id="KW-1133">Transmembrane helix</keyword>
<feature type="transmembrane region" description="Helical" evidence="2">
    <location>
        <begin position="21"/>
        <end position="43"/>
    </location>
</feature>
<accession>D3B2S1</accession>
<protein>
    <submittedName>
        <fullName evidence="3">Uncharacterized protein</fullName>
    </submittedName>
</protein>
<feature type="region of interest" description="Disordered" evidence="1">
    <location>
        <begin position="66"/>
        <end position="92"/>
    </location>
</feature>
<name>D3B2S1_HETP5</name>
<dbReference type="PANTHER" id="PTHR14215">
    <property type="entry name" value="PROTEIN OF UNKNOWN FUNCTION DUF729"/>
    <property type="match status" value="1"/>
</dbReference>
<gene>
    <name evidence="3" type="ORF">PPL_02685</name>
</gene>
<dbReference type="GO" id="GO:0005739">
    <property type="term" value="C:mitochondrion"/>
    <property type="evidence" value="ECO:0007669"/>
    <property type="project" value="TreeGrafter"/>
</dbReference>
<keyword evidence="4" id="KW-1185">Reference proteome</keyword>
<evidence type="ECO:0000313" key="3">
    <source>
        <dbReference type="EMBL" id="EFA83619.1"/>
    </source>
</evidence>
<dbReference type="Proteomes" id="UP000001396">
    <property type="component" value="Unassembled WGS sequence"/>
</dbReference>
<keyword evidence="2" id="KW-0472">Membrane</keyword>
<feature type="compositionally biased region" description="Basic and acidic residues" evidence="1">
    <location>
        <begin position="271"/>
        <end position="280"/>
    </location>
</feature>
<feature type="region of interest" description="Disordered" evidence="1">
    <location>
        <begin position="231"/>
        <end position="253"/>
    </location>
</feature>
<dbReference type="InParanoid" id="D3B2S1"/>
<dbReference type="InterPro" id="IPR007972">
    <property type="entry name" value="Mtfr1"/>
</dbReference>
<dbReference type="OMA" id="CINIDHQ"/>
<feature type="compositionally biased region" description="Low complexity" evidence="1">
    <location>
        <begin position="119"/>
        <end position="131"/>
    </location>
</feature>
<dbReference type="AlphaFoldDB" id="D3B2S1"/>
<dbReference type="EMBL" id="ADBJ01000010">
    <property type="protein sequence ID" value="EFA83619.1"/>
    <property type="molecule type" value="Genomic_DNA"/>
</dbReference>
<dbReference type="GO" id="GO:0009060">
    <property type="term" value="P:aerobic respiration"/>
    <property type="evidence" value="ECO:0007669"/>
    <property type="project" value="TreeGrafter"/>
</dbReference>
<feature type="region of interest" description="Disordered" evidence="1">
    <location>
        <begin position="269"/>
        <end position="311"/>
    </location>
</feature>
<evidence type="ECO:0000313" key="4">
    <source>
        <dbReference type="Proteomes" id="UP000001396"/>
    </source>
</evidence>
<reference evidence="3 4" key="1">
    <citation type="journal article" date="2011" name="Genome Res.">
        <title>Phylogeny-wide analysis of social amoeba genomes highlights ancient origins for complex intercellular communication.</title>
        <authorList>
            <person name="Heidel A.J."/>
            <person name="Lawal H.M."/>
            <person name="Felder M."/>
            <person name="Schilde C."/>
            <person name="Helps N.R."/>
            <person name="Tunggal B."/>
            <person name="Rivero F."/>
            <person name="John U."/>
            <person name="Schleicher M."/>
            <person name="Eichinger L."/>
            <person name="Platzer M."/>
            <person name="Noegel A.A."/>
            <person name="Schaap P."/>
            <person name="Gloeckner G."/>
        </authorList>
    </citation>
    <scope>NUCLEOTIDE SEQUENCE [LARGE SCALE GENOMIC DNA]</scope>
    <source>
        <strain evidence="4">ATCC 26659 / Pp 5 / PN500</strain>
    </source>
</reference>
<feature type="compositionally biased region" description="Polar residues" evidence="1">
    <location>
        <begin position="106"/>
        <end position="118"/>
    </location>
</feature>
<dbReference type="PANTHER" id="PTHR14215:SF0">
    <property type="entry name" value="WH2 DOMAIN-CONTAINING PROTEIN"/>
    <property type="match status" value="1"/>
</dbReference>
<dbReference type="GO" id="GO:0000266">
    <property type="term" value="P:mitochondrial fission"/>
    <property type="evidence" value="ECO:0007669"/>
    <property type="project" value="TreeGrafter"/>
</dbReference>
<keyword evidence="2" id="KW-0812">Transmembrane</keyword>
<dbReference type="RefSeq" id="XP_020435736.1">
    <property type="nucleotide sequence ID" value="XM_020573664.1"/>
</dbReference>
<evidence type="ECO:0000256" key="1">
    <source>
        <dbReference type="SAM" id="MobiDB-lite"/>
    </source>
</evidence>
<proteinExistence type="predicted"/>
<sequence>MSNRKIVHYRDNNISTRIMEYGFLFFEFAGHTLLSFSDLVVTLPESSLRITSSTTTKTHYTISVDSSITSTSNSNSNTTNNNITTSTPTPYTNNIISTPSSVLLNKSDNQSSTTSILSTGQFTTPTTTTQPAQSNEKVKNLECELSRLREEIARIMANNSNAAATNVQPVMAAGGPPPPPPPVPPVFKPANLALKKLKSNGTESPAPMTPTKQSSMSIGDILRSGQKVTLKKSDVVRSPGGTPVRDVTNQQPISTQDFIANALKKKFSNIRVDDSPEVKRPKSSLKKTNDDSFFSDSDNDFDDQENVQTYI</sequence>
<comment type="caution">
    <text evidence="3">The sequence shown here is derived from an EMBL/GenBank/DDBJ whole genome shotgun (WGS) entry which is preliminary data.</text>
</comment>
<evidence type="ECO:0000256" key="2">
    <source>
        <dbReference type="SAM" id="Phobius"/>
    </source>
</evidence>